<dbReference type="AlphaFoldDB" id="A0AA38GR16"/>
<gene>
    <name evidence="1" type="ORF">KI387_007970</name>
</gene>
<evidence type="ECO:0000313" key="1">
    <source>
        <dbReference type="EMBL" id="KAH9327792.1"/>
    </source>
</evidence>
<keyword evidence="2" id="KW-1185">Reference proteome</keyword>
<dbReference type="Proteomes" id="UP000824469">
    <property type="component" value="Unassembled WGS sequence"/>
</dbReference>
<evidence type="ECO:0000313" key="2">
    <source>
        <dbReference type="Proteomes" id="UP000824469"/>
    </source>
</evidence>
<name>A0AA38GR16_TAXCH</name>
<organism evidence="1 2">
    <name type="scientific">Taxus chinensis</name>
    <name type="common">Chinese yew</name>
    <name type="synonym">Taxus wallichiana var. chinensis</name>
    <dbReference type="NCBI Taxonomy" id="29808"/>
    <lineage>
        <taxon>Eukaryota</taxon>
        <taxon>Viridiplantae</taxon>
        <taxon>Streptophyta</taxon>
        <taxon>Embryophyta</taxon>
        <taxon>Tracheophyta</taxon>
        <taxon>Spermatophyta</taxon>
        <taxon>Pinopsida</taxon>
        <taxon>Pinidae</taxon>
        <taxon>Conifers II</taxon>
        <taxon>Cupressales</taxon>
        <taxon>Taxaceae</taxon>
        <taxon>Taxus</taxon>
    </lineage>
</organism>
<reference evidence="1 2" key="1">
    <citation type="journal article" date="2021" name="Nat. Plants">
        <title>The Taxus genome provides insights into paclitaxel biosynthesis.</title>
        <authorList>
            <person name="Xiong X."/>
            <person name="Gou J."/>
            <person name="Liao Q."/>
            <person name="Li Y."/>
            <person name="Zhou Q."/>
            <person name="Bi G."/>
            <person name="Li C."/>
            <person name="Du R."/>
            <person name="Wang X."/>
            <person name="Sun T."/>
            <person name="Guo L."/>
            <person name="Liang H."/>
            <person name="Lu P."/>
            <person name="Wu Y."/>
            <person name="Zhang Z."/>
            <person name="Ro D.K."/>
            <person name="Shang Y."/>
            <person name="Huang S."/>
            <person name="Yan J."/>
        </authorList>
    </citation>
    <scope>NUCLEOTIDE SEQUENCE [LARGE SCALE GENOMIC DNA]</scope>
    <source>
        <strain evidence="1">Ta-2019</strain>
    </source>
</reference>
<proteinExistence type="predicted"/>
<accession>A0AA38GR16</accession>
<dbReference type="EMBL" id="JAHRHJ020000002">
    <property type="protein sequence ID" value="KAH9327792.1"/>
    <property type="molecule type" value="Genomic_DNA"/>
</dbReference>
<feature type="non-terminal residue" evidence="1">
    <location>
        <position position="1"/>
    </location>
</feature>
<sequence length="95" mass="10964">SCLYEPIPGVVGPYLSESIPLDKYPIALVYPELIDWDQQLHVPLDFFENDEAFMEFMGLRDFIPTGDHKKGFKIQLDACAYFGEEVEMCGWLNKK</sequence>
<feature type="non-terminal residue" evidence="1">
    <location>
        <position position="95"/>
    </location>
</feature>
<comment type="caution">
    <text evidence="1">The sequence shown here is derived from an EMBL/GenBank/DDBJ whole genome shotgun (WGS) entry which is preliminary data.</text>
</comment>
<protein>
    <submittedName>
        <fullName evidence="1">Uncharacterized protein</fullName>
    </submittedName>
</protein>